<feature type="region of interest" description="Disordered" evidence="1">
    <location>
        <begin position="1"/>
        <end position="20"/>
    </location>
</feature>
<dbReference type="CDD" id="cd07067">
    <property type="entry name" value="HP_PGM_like"/>
    <property type="match status" value="1"/>
</dbReference>
<proteinExistence type="predicted"/>
<dbReference type="EMBL" id="CAEZWP010000015">
    <property type="protein sequence ID" value="CAB4656349.1"/>
    <property type="molecule type" value="Genomic_DNA"/>
</dbReference>
<dbReference type="InterPro" id="IPR029033">
    <property type="entry name" value="His_PPase_superfam"/>
</dbReference>
<dbReference type="GO" id="GO:0005737">
    <property type="term" value="C:cytoplasm"/>
    <property type="evidence" value="ECO:0007669"/>
    <property type="project" value="TreeGrafter"/>
</dbReference>
<evidence type="ECO:0000313" key="3">
    <source>
        <dbReference type="EMBL" id="CAB4656349.1"/>
    </source>
</evidence>
<dbReference type="GO" id="GO:0004523">
    <property type="term" value="F:RNA-DNA hybrid ribonuclease activity"/>
    <property type="evidence" value="ECO:0007669"/>
    <property type="project" value="InterPro"/>
</dbReference>
<dbReference type="GO" id="GO:0016791">
    <property type="term" value="F:phosphatase activity"/>
    <property type="evidence" value="ECO:0007669"/>
    <property type="project" value="TreeGrafter"/>
</dbReference>
<dbReference type="InterPro" id="IPR036397">
    <property type="entry name" value="RNaseH_sf"/>
</dbReference>
<dbReference type="Gene3D" id="3.30.420.10">
    <property type="entry name" value="Ribonuclease H-like superfamily/Ribonuclease H"/>
    <property type="match status" value="1"/>
</dbReference>
<dbReference type="PROSITE" id="PS50879">
    <property type="entry name" value="RNASE_H_1"/>
    <property type="match status" value="1"/>
</dbReference>
<dbReference type="AlphaFoldDB" id="A0A6J6L7E8"/>
<evidence type="ECO:0000259" key="2">
    <source>
        <dbReference type="PROSITE" id="PS50879"/>
    </source>
</evidence>
<sequence length="363" mass="38925">MARHFSLTADGGSRGNPGPAGYGSVITENGSIIAELYDFIGIATNNVAEYSGLIAGLVAINAIDPAATIDVKMDSKLVVEQMSGRWQIKHADMRSLAQDARAAHTPALVTYTWIPRDENSHADRLANKALDQQAGGAEIVSIQKNYLTERLLTKEVSTTVFLIRHGETPLTPLKKFSGDGPLNPQLTEVGLAQAELVAAAVAKLDPEIILASPLNRTKQTAAALARATGLAVNYDDAWLECSFGIWDGLSIDEVKEKYPVDYHSWLCSTGFAPPEGESYDALAVRIDEALEQIVAMYPGQRVAVVSHNGAIKTAAKLAIGAPADSIFHIDISPCSITTISIWPSDGLRALRGLNEQSHLRESN</sequence>
<dbReference type="InterPro" id="IPR012337">
    <property type="entry name" value="RNaseH-like_sf"/>
</dbReference>
<dbReference type="SUPFAM" id="SSF53098">
    <property type="entry name" value="Ribonuclease H-like"/>
    <property type="match status" value="1"/>
</dbReference>
<dbReference type="SUPFAM" id="SSF53254">
    <property type="entry name" value="Phosphoglycerate mutase-like"/>
    <property type="match status" value="1"/>
</dbReference>
<evidence type="ECO:0000256" key="1">
    <source>
        <dbReference type="SAM" id="MobiDB-lite"/>
    </source>
</evidence>
<dbReference type="PANTHER" id="PTHR48100">
    <property type="entry name" value="BROAD-SPECIFICITY PHOSPHATASE YOR283W-RELATED"/>
    <property type="match status" value="1"/>
</dbReference>
<name>A0A6J6L7E8_9ZZZZ</name>
<dbReference type="CDD" id="cd09279">
    <property type="entry name" value="RNase_HI_like"/>
    <property type="match status" value="1"/>
</dbReference>
<dbReference type="Gene3D" id="3.40.50.1240">
    <property type="entry name" value="Phosphoglycerate mutase-like"/>
    <property type="match status" value="1"/>
</dbReference>
<protein>
    <submittedName>
        <fullName evidence="3">Unannotated protein</fullName>
    </submittedName>
</protein>
<dbReference type="InterPro" id="IPR002156">
    <property type="entry name" value="RNaseH_domain"/>
</dbReference>
<dbReference type="Pfam" id="PF13456">
    <property type="entry name" value="RVT_3"/>
    <property type="match status" value="1"/>
</dbReference>
<organism evidence="3">
    <name type="scientific">freshwater metagenome</name>
    <dbReference type="NCBI Taxonomy" id="449393"/>
    <lineage>
        <taxon>unclassified sequences</taxon>
        <taxon>metagenomes</taxon>
        <taxon>ecological metagenomes</taxon>
    </lineage>
</organism>
<dbReference type="NCBIfam" id="NF005567">
    <property type="entry name" value="PRK07238.1"/>
    <property type="match status" value="1"/>
</dbReference>
<accession>A0A6J6L7E8</accession>
<dbReference type="GO" id="GO:0003676">
    <property type="term" value="F:nucleic acid binding"/>
    <property type="evidence" value="ECO:0007669"/>
    <property type="project" value="InterPro"/>
</dbReference>
<dbReference type="PANTHER" id="PTHR48100:SF62">
    <property type="entry name" value="GLUCOSYL-3-PHOSPHOGLYCERATE PHOSPHATASE"/>
    <property type="match status" value="1"/>
</dbReference>
<reference evidence="3" key="1">
    <citation type="submission" date="2020-05" db="EMBL/GenBank/DDBJ databases">
        <authorList>
            <person name="Chiriac C."/>
            <person name="Salcher M."/>
            <person name="Ghai R."/>
            <person name="Kavagutti S V."/>
        </authorList>
    </citation>
    <scope>NUCLEOTIDE SEQUENCE</scope>
</reference>
<dbReference type="SMART" id="SM00855">
    <property type="entry name" value="PGAM"/>
    <property type="match status" value="1"/>
</dbReference>
<dbReference type="InterPro" id="IPR050275">
    <property type="entry name" value="PGM_Phosphatase"/>
</dbReference>
<dbReference type="InterPro" id="IPR013078">
    <property type="entry name" value="His_Pase_superF_clade-1"/>
</dbReference>
<dbReference type="Pfam" id="PF00300">
    <property type="entry name" value="His_Phos_1"/>
    <property type="match status" value="1"/>
</dbReference>
<gene>
    <name evidence="3" type="ORF">UFOPK2265_00481</name>
</gene>
<feature type="domain" description="RNase H type-1" evidence="2">
    <location>
        <begin position="1"/>
        <end position="135"/>
    </location>
</feature>